<dbReference type="OrthoDB" id="1046782at2759"/>
<dbReference type="SUPFAM" id="SSF89372">
    <property type="entry name" value="Fucose-specific lectin"/>
    <property type="match status" value="1"/>
</dbReference>
<dbReference type="InterPro" id="IPR015915">
    <property type="entry name" value="Kelch-typ_b-propeller"/>
</dbReference>
<dbReference type="Gene3D" id="2.120.10.80">
    <property type="entry name" value="Kelch-type beta propeller"/>
    <property type="match status" value="1"/>
</dbReference>
<organism evidence="2 3">
    <name type="scientific">Coniochaeta ligniaria NRRL 30616</name>
    <dbReference type="NCBI Taxonomy" id="1408157"/>
    <lineage>
        <taxon>Eukaryota</taxon>
        <taxon>Fungi</taxon>
        <taxon>Dikarya</taxon>
        <taxon>Ascomycota</taxon>
        <taxon>Pezizomycotina</taxon>
        <taxon>Sordariomycetes</taxon>
        <taxon>Sordariomycetidae</taxon>
        <taxon>Coniochaetales</taxon>
        <taxon>Coniochaetaceae</taxon>
        <taxon>Coniochaeta</taxon>
    </lineage>
</organism>
<feature type="domain" description="Phosphatidylinositol-specific phospholipase C X" evidence="1">
    <location>
        <begin position="316"/>
        <end position="474"/>
    </location>
</feature>
<dbReference type="EMBL" id="KV875095">
    <property type="protein sequence ID" value="OIW32181.1"/>
    <property type="molecule type" value="Genomic_DNA"/>
</dbReference>
<dbReference type="SMART" id="SM00148">
    <property type="entry name" value="PLCXc"/>
    <property type="match status" value="1"/>
</dbReference>
<dbReference type="SUPFAM" id="SSF51695">
    <property type="entry name" value="PLC-like phosphodiesterases"/>
    <property type="match status" value="1"/>
</dbReference>
<dbReference type="PROSITE" id="PS50007">
    <property type="entry name" value="PIPLC_X_DOMAIN"/>
    <property type="match status" value="1"/>
</dbReference>
<proteinExistence type="predicted"/>
<name>A0A1J7IY10_9PEZI</name>
<dbReference type="InterPro" id="IPR051057">
    <property type="entry name" value="PI-PLC_domain"/>
</dbReference>
<dbReference type="GO" id="GO:0008081">
    <property type="term" value="F:phosphoric diester hydrolase activity"/>
    <property type="evidence" value="ECO:0007669"/>
    <property type="project" value="InterPro"/>
</dbReference>
<accession>A0A1J7IY10</accession>
<sequence>MSWQPHGISSSGFLQGAQDGRSKTVPAVAAYRGQLWCLWADMEDAIWYAVTIKEGEFGPRSRFPERGLPVLTNLNGHLHAIITLGTGEMVHYLYDDEDKPAWISLGPVAGAIAHSSPCLAAFHNKLFLVFIRDACLYYQIWTTSTADPTSASQRQGFWSEPTRLRDDGQTFSGIPALFAINGVLHVLCGSSDASREILGFKFDYISSTWIPSDDVSGGRAASGVSATSFGDKAYLGFIENGPGDVSHAVYVAAYSDGKWQPQEDVAGQSAADPPQIAILNGRIHCIFAENTEARDLRWYSRPVLSYSLSSWMQDIADETLISHLTIPGTHDSCARSTIPFVRTQYLSITQQLALGIRFFDLRLRLHDDGHLYCYHGGVLIDFPTGLSFAYVMDEIWTFLRGADGRQPPTETVLISINNDDISPEQQADPALFYSAVQDAIVDTPPYPDGSHRWFVEPVTPTLGEARGRAVLLRRYHGHPAVHPVARQGLDLSKWLNDNPQFTIITPTKVKIHLQDKWRYTDRMTLAQLVANKSGHVQQLMDRAATSPAGVDAGSDAGSDGDAYSDAVAVADADADADGDTRTTTPRPGLREQNDWFINFNSAVGDPAEHGEVMEAKWIAVGAHSNWIGKWVDGMNVRTREYLQELQTRETGTSKRRLGIVNLDFPELPGDNDLVARLIEMNF</sequence>
<dbReference type="AlphaFoldDB" id="A0A1J7IY10"/>
<dbReference type="Proteomes" id="UP000182658">
    <property type="component" value="Unassembled WGS sequence"/>
</dbReference>
<dbReference type="STRING" id="1408157.A0A1J7IY10"/>
<dbReference type="InterPro" id="IPR017946">
    <property type="entry name" value="PLC-like_Pdiesterase_TIM-brl"/>
</dbReference>
<gene>
    <name evidence="2" type="ORF">CONLIGDRAFT_629874</name>
</gene>
<dbReference type="PANTHER" id="PTHR13593">
    <property type="match status" value="1"/>
</dbReference>
<evidence type="ECO:0000313" key="2">
    <source>
        <dbReference type="EMBL" id="OIW32181.1"/>
    </source>
</evidence>
<dbReference type="Gene3D" id="3.20.20.190">
    <property type="entry name" value="Phosphatidylinositol (PI) phosphodiesterase"/>
    <property type="match status" value="1"/>
</dbReference>
<dbReference type="GO" id="GO:0006629">
    <property type="term" value="P:lipid metabolic process"/>
    <property type="evidence" value="ECO:0007669"/>
    <property type="project" value="InterPro"/>
</dbReference>
<dbReference type="InterPro" id="IPR000909">
    <property type="entry name" value="PLipase_C_PInositol-sp_X_dom"/>
</dbReference>
<evidence type="ECO:0000259" key="1">
    <source>
        <dbReference type="SMART" id="SM00148"/>
    </source>
</evidence>
<dbReference type="Pfam" id="PF00388">
    <property type="entry name" value="PI-PLC-X"/>
    <property type="match status" value="1"/>
</dbReference>
<dbReference type="InParanoid" id="A0A1J7IY10"/>
<dbReference type="PANTHER" id="PTHR13593:SF148">
    <property type="entry name" value="PHOSPHATIDYLINOSITOL-SPECIFIC PHOSPHOLIPASE C X DOMAIN-CONTAINING PROTEIN"/>
    <property type="match status" value="1"/>
</dbReference>
<reference evidence="2 3" key="1">
    <citation type="submission" date="2016-10" db="EMBL/GenBank/DDBJ databases">
        <title>Draft genome sequence of Coniochaeta ligniaria NRRL30616, a lignocellulolytic fungus for bioabatement of inhibitors in plant biomass hydrolysates.</title>
        <authorList>
            <consortium name="DOE Joint Genome Institute"/>
            <person name="Jimenez D.J."/>
            <person name="Hector R.E."/>
            <person name="Riley R."/>
            <person name="Sun H."/>
            <person name="Grigoriev I.V."/>
            <person name="Van Elsas J.D."/>
            <person name="Nichols N.N."/>
        </authorList>
    </citation>
    <scope>NUCLEOTIDE SEQUENCE [LARGE SCALE GENOMIC DNA]</scope>
    <source>
        <strain evidence="2 3">NRRL 30616</strain>
    </source>
</reference>
<evidence type="ECO:0000313" key="3">
    <source>
        <dbReference type="Proteomes" id="UP000182658"/>
    </source>
</evidence>
<protein>
    <submittedName>
        <fullName evidence="2">Phosphatidylinositol-specific phospholipase</fullName>
    </submittedName>
</protein>
<keyword evidence="3" id="KW-1185">Reference proteome</keyword>